<accession>A0A7U2F7I0</accession>
<feature type="compositionally biased region" description="Polar residues" evidence="1">
    <location>
        <begin position="92"/>
        <end position="105"/>
    </location>
</feature>
<dbReference type="Proteomes" id="UP000663193">
    <property type="component" value="Chromosome 10"/>
</dbReference>
<dbReference type="EMBL" id="CP069032">
    <property type="protein sequence ID" value="QRD00164.1"/>
    <property type="molecule type" value="Genomic_DNA"/>
</dbReference>
<feature type="compositionally biased region" description="Basic and acidic residues" evidence="1">
    <location>
        <begin position="17"/>
        <end position="26"/>
    </location>
</feature>
<keyword evidence="3" id="KW-1185">Reference proteome</keyword>
<dbReference type="OrthoDB" id="5325276at2759"/>
<evidence type="ECO:0000313" key="3">
    <source>
        <dbReference type="Proteomes" id="UP000663193"/>
    </source>
</evidence>
<dbReference type="PANTHER" id="PTHR38703:SF1">
    <property type="entry name" value="ALLERGEN"/>
    <property type="match status" value="1"/>
</dbReference>
<feature type="region of interest" description="Disordered" evidence="1">
    <location>
        <begin position="504"/>
        <end position="541"/>
    </location>
</feature>
<organism evidence="2 3">
    <name type="scientific">Phaeosphaeria nodorum (strain SN15 / ATCC MYA-4574 / FGSC 10173)</name>
    <name type="common">Glume blotch fungus</name>
    <name type="synonym">Parastagonospora nodorum</name>
    <dbReference type="NCBI Taxonomy" id="321614"/>
    <lineage>
        <taxon>Eukaryota</taxon>
        <taxon>Fungi</taxon>
        <taxon>Dikarya</taxon>
        <taxon>Ascomycota</taxon>
        <taxon>Pezizomycotina</taxon>
        <taxon>Dothideomycetes</taxon>
        <taxon>Pleosporomycetidae</taxon>
        <taxon>Pleosporales</taxon>
        <taxon>Pleosporineae</taxon>
        <taxon>Phaeosphaeriaceae</taxon>
        <taxon>Parastagonospora</taxon>
    </lineage>
</organism>
<protein>
    <submittedName>
        <fullName evidence="2">Uncharacterized protein</fullName>
    </submittedName>
</protein>
<evidence type="ECO:0000313" key="2">
    <source>
        <dbReference type="EMBL" id="QRD00164.1"/>
    </source>
</evidence>
<feature type="compositionally biased region" description="Polar residues" evidence="1">
    <location>
        <begin position="507"/>
        <end position="518"/>
    </location>
</feature>
<proteinExistence type="predicted"/>
<dbReference type="VEuPathDB" id="FungiDB:JI435_070640"/>
<dbReference type="AlphaFoldDB" id="A0A7U2F7I0"/>
<feature type="compositionally biased region" description="Basic and acidic residues" evidence="1">
    <location>
        <begin position="140"/>
        <end position="181"/>
    </location>
</feature>
<sequence length="541" mass="60796">MQKLKAVFRSSSKKRAAHPDGYDQHPTDATLPQSSRSDRRATSLDERRSQKSSESSKAGNQQHGRSRPLSSVYDSRLSNASGAQVSAVDHAQPQQHQGVNSSIASDYQAYLPALTPVHDSQDEQHTLGGDRRLMVGQSDTLHEEDVADRNIDRYRTSLDVSKRKPLPEAPVPEEKEAERFNRRNSTASGISSKQSAATGKYSLGTGDRTTGGLIDSISPHTEATAHEKNHWKKTDWPAKSARAEPQVNWGKRRPQGSESEDGQPQYPPDNLKARQQLPTRLNETPHHPRVAVDGQDDIEREIEQLLGGVVDLRNTVDEDKDVQWAPAVTHEIVKPHEHEIIQHKIFREIHNYEHYYRIQPVYDLEILPPRHWKPNPNGQGLIEISADEIPSQTGHNRRWKIVQEHTELPAGSQPIWRKEPEIIEHPTTITAEGFERKETTIIHPPTLQDMSEYDGPVQPVHFDHKTGKRWLGEITTMHKLRNELGQVSDPNVSLKELGQTLPEVPALSNTPHLSQSPSMKRKPINGKLHGANQPESVAIAL</sequence>
<name>A0A7U2F7I0_PHANO</name>
<feature type="compositionally biased region" description="Polar residues" evidence="1">
    <location>
        <begin position="183"/>
        <end position="197"/>
    </location>
</feature>
<reference evidence="3" key="1">
    <citation type="journal article" date="2021" name="BMC Genomics">
        <title>Chromosome-level genome assembly and manually-curated proteome of model necrotroph Parastagonospora nodorum Sn15 reveals a genome-wide trove of candidate effector homologs, and redundancy of virulence-related functions within an accessory chromosome.</title>
        <authorList>
            <person name="Bertazzoni S."/>
            <person name="Jones D.A.B."/>
            <person name="Phan H.T."/>
            <person name="Tan K.-C."/>
            <person name="Hane J.K."/>
        </authorList>
    </citation>
    <scope>NUCLEOTIDE SEQUENCE [LARGE SCALE GENOMIC DNA]</scope>
    <source>
        <strain evidence="3">SN15 / ATCC MYA-4574 / FGSC 10173)</strain>
    </source>
</reference>
<dbReference type="PANTHER" id="PTHR38703">
    <property type="entry name" value="CHROMOSOME 8, WHOLE GENOME SHOTGUN SEQUENCE"/>
    <property type="match status" value="1"/>
</dbReference>
<feature type="compositionally biased region" description="Basic and acidic residues" evidence="1">
    <location>
        <begin position="119"/>
        <end position="133"/>
    </location>
</feature>
<feature type="compositionally biased region" description="Basic and acidic residues" evidence="1">
    <location>
        <begin position="36"/>
        <end position="51"/>
    </location>
</feature>
<feature type="region of interest" description="Disordered" evidence="1">
    <location>
        <begin position="1"/>
        <end position="271"/>
    </location>
</feature>
<feature type="compositionally biased region" description="Basic and acidic residues" evidence="1">
    <location>
        <begin position="223"/>
        <end position="236"/>
    </location>
</feature>
<evidence type="ECO:0000256" key="1">
    <source>
        <dbReference type="SAM" id="MobiDB-lite"/>
    </source>
</evidence>
<gene>
    <name evidence="2" type="ORF">JI435_070640</name>
</gene>
<feature type="compositionally biased region" description="Polar residues" evidence="1">
    <location>
        <begin position="58"/>
        <end position="84"/>
    </location>
</feature>